<name>A0ABQ3E0U8_9GAMM</name>
<dbReference type="PRINTS" id="PR00421">
    <property type="entry name" value="THIOREDOXIN"/>
</dbReference>
<evidence type="ECO:0000313" key="9">
    <source>
        <dbReference type="Proteomes" id="UP000646745"/>
    </source>
</evidence>
<evidence type="ECO:0000259" key="7">
    <source>
        <dbReference type="PROSITE" id="PS51352"/>
    </source>
</evidence>
<keyword evidence="5" id="KW-0676">Redox-active center</keyword>
<evidence type="ECO:0000256" key="4">
    <source>
        <dbReference type="ARBA" id="ARBA00023157"/>
    </source>
</evidence>
<evidence type="ECO:0000313" key="8">
    <source>
        <dbReference type="EMBL" id="GHB18723.1"/>
    </source>
</evidence>
<organism evidence="8 9">
    <name type="scientific">Salinicola rhizosphaerae</name>
    <dbReference type="NCBI Taxonomy" id="1443141"/>
    <lineage>
        <taxon>Bacteria</taxon>
        <taxon>Pseudomonadati</taxon>
        <taxon>Pseudomonadota</taxon>
        <taxon>Gammaproteobacteria</taxon>
        <taxon>Oceanospirillales</taxon>
        <taxon>Halomonadaceae</taxon>
        <taxon>Salinicola</taxon>
    </lineage>
</organism>
<dbReference type="InterPro" id="IPR005746">
    <property type="entry name" value="Thioredoxin"/>
</dbReference>
<dbReference type="CDD" id="cd02947">
    <property type="entry name" value="TRX_family"/>
    <property type="match status" value="1"/>
</dbReference>
<dbReference type="EMBL" id="BMZI01000003">
    <property type="protein sequence ID" value="GHB18723.1"/>
    <property type="molecule type" value="Genomic_DNA"/>
</dbReference>
<dbReference type="RefSeq" id="WP_189444240.1">
    <property type="nucleotide sequence ID" value="NZ_BMZI01000003.1"/>
</dbReference>
<keyword evidence="2" id="KW-0813">Transport</keyword>
<dbReference type="PANTHER" id="PTHR45663:SF11">
    <property type="entry name" value="GEO12009P1"/>
    <property type="match status" value="1"/>
</dbReference>
<evidence type="ECO:0000256" key="1">
    <source>
        <dbReference type="ARBA" id="ARBA00008987"/>
    </source>
</evidence>
<dbReference type="PIRSF" id="PIRSF000077">
    <property type="entry name" value="Thioredoxin"/>
    <property type="match status" value="1"/>
</dbReference>
<gene>
    <name evidence="8" type="primary">trxA</name>
    <name evidence="8" type="ORF">GCM10009038_17220</name>
</gene>
<accession>A0ABQ3E0U8</accession>
<dbReference type="Pfam" id="PF00085">
    <property type="entry name" value="Thioredoxin"/>
    <property type="match status" value="1"/>
</dbReference>
<evidence type="ECO:0000256" key="6">
    <source>
        <dbReference type="PIRNR" id="PIRNR000077"/>
    </source>
</evidence>
<sequence>MSDQVKSITENQYDSTLNESDVVLVRFWAPWCPPCMMMQPMYKKAAKDIGDKALLSEMNLDHSPNIARKLGIRSIPTVVAFKNGEEVQRHTGLLNERSLVDLVNSI</sequence>
<dbReference type="InterPro" id="IPR017937">
    <property type="entry name" value="Thioredoxin_CS"/>
</dbReference>
<evidence type="ECO:0000256" key="3">
    <source>
        <dbReference type="ARBA" id="ARBA00022982"/>
    </source>
</evidence>
<reference evidence="9" key="1">
    <citation type="journal article" date="2019" name="Int. J. Syst. Evol. Microbiol.">
        <title>The Global Catalogue of Microorganisms (GCM) 10K type strain sequencing project: providing services to taxonomists for standard genome sequencing and annotation.</title>
        <authorList>
            <consortium name="The Broad Institute Genomics Platform"/>
            <consortium name="The Broad Institute Genome Sequencing Center for Infectious Disease"/>
            <person name="Wu L."/>
            <person name="Ma J."/>
        </authorList>
    </citation>
    <scope>NUCLEOTIDE SEQUENCE [LARGE SCALE GENOMIC DNA]</scope>
    <source>
        <strain evidence="9">KCTC 32998</strain>
    </source>
</reference>
<keyword evidence="4" id="KW-1015">Disulfide bond</keyword>
<dbReference type="Proteomes" id="UP000646745">
    <property type="component" value="Unassembled WGS sequence"/>
</dbReference>
<dbReference type="InterPro" id="IPR013766">
    <property type="entry name" value="Thioredoxin_domain"/>
</dbReference>
<proteinExistence type="inferred from homology"/>
<dbReference type="SUPFAM" id="SSF52833">
    <property type="entry name" value="Thioredoxin-like"/>
    <property type="match status" value="1"/>
</dbReference>
<dbReference type="PROSITE" id="PS51352">
    <property type="entry name" value="THIOREDOXIN_2"/>
    <property type="match status" value="1"/>
</dbReference>
<comment type="similarity">
    <text evidence="1 6">Belongs to the thioredoxin family.</text>
</comment>
<keyword evidence="9" id="KW-1185">Reference proteome</keyword>
<feature type="domain" description="Thioredoxin" evidence="7">
    <location>
        <begin position="1"/>
        <end position="106"/>
    </location>
</feature>
<dbReference type="PROSITE" id="PS00194">
    <property type="entry name" value="THIOREDOXIN_1"/>
    <property type="match status" value="1"/>
</dbReference>
<evidence type="ECO:0000256" key="2">
    <source>
        <dbReference type="ARBA" id="ARBA00022448"/>
    </source>
</evidence>
<dbReference type="Gene3D" id="3.40.30.10">
    <property type="entry name" value="Glutaredoxin"/>
    <property type="match status" value="1"/>
</dbReference>
<evidence type="ECO:0000256" key="5">
    <source>
        <dbReference type="ARBA" id="ARBA00023284"/>
    </source>
</evidence>
<dbReference type="PANTHER" id="PTHR45663">
    <property type="entry name" value="GEO12009P1"/>
    <property type="match status" value="1"/>
</dbReference>
<protein>
    <recommendedName>
        <fullName evidence="6">Thioredoxin</fullName>
    </recommendedName>
</protein>
<keyword evidence="3" id="KW-0249">Electron transport</keyword>
<comment type="caution">
    <text evidence="8">The sequence shown here is derived from an EMBL/GenBank/DDBJ whole genome shotgun (WGS) entry which is preliminary data.</text>
</comment>
<dbReference type="InterPro" id="IPR036249">
    <property type="entry name" value="Thioredoxin-like_sf"/>
</dbReference>